<feature type="transmembrane region" description="Helical" evidence="1">
    <location>
        <begin position="20"/>
        <end position="42"/>
    </location>
</feature>
<name>A0A937US53_9ACTN</name>
<comment type="caution">
    <text evidence="2">The sequence shown here is derived from an EMBL/GenBank/DDBJ whole genome shotgun (WGS) entry which is preliminary data.</text>
</comment>
<keyword evidence="1" id="KW-0812">Transmembrane</keyword>
<keyword evidence="3" id="KW-1185">Reference proteome</keyword>
<keyword evidence="1" id="KW-0472">Membrane</keyword>
<sequence>MNSVLAVEAVDTGIAGWVTGYVITGVVVLVVVALVVPILVLARRIGAEAARIDESLAKAAENTAALGQLNTTIDHAQVIVAGLKRGRERLGG</sequence>
<keyword evidence="1" id="KW-1133">Transmembrane helix</keyword>
<evidence type="ECO:0000256" key="1">
    <source>
        <dbReference type="SAM" id="Phobius"/>
    </source>
</evidence>
<gene>
    <name evidence="2" type="ORF">I7412_22615</name>
</gene>
<protein>
    <submittedName>
        <fullName evidence="2">Uncharacterized protein</fullName>
    </submittedName>
</protein>
<organism evidence="2 3">
    <name type="scientific">Frankia nepalensis</name>
    <dbReference type="NCBI Taxonomy" id="1836974"/>
    <lineage>
        <taxon>Bacteria</taxon>
        <taxon>Bacillati</taxon>
        <taxon>Actinomycetota</taxon>
        <taxon>Actinomycetes</taxon>
        <taxon>Frankiales</taxon>
        <taxon>Frankiaceae</taxon>
        <taxon>Frankia</taxon>
    </lineage>
</organism>
<dbReference type="AlphaFoldDB" id="A0A937US53"/>
<evidence type="ECO:0000313" key="2">
    <source>
        <dbReference type="EMBL" id="MBL7629910.1"/>
    </source>
</evidence>
<dbReference type="RefSeq" id="WP_203004351.1">
    <property type="nucleotide sequence ID" value="NZ_JADWYU010000155.1"/>
</dbReference>
<proteinExistence type="predicted"/>
<evidence type="ECO:0000313" key="3">
    <source>
        <dbReference type="Proteomes" id="UP000604475"/>
    </source>
</evidence>
<dbReference type="EMBL" id="JAEACQ010000239">
    <property type="protein sequence ID" value="MBL7629910.1"/>
    <property type="molecule type" value="Genomic_DNA"/>
</dbReference>
<dbReference type="Proteomes" id="UP000604475">
    <property type="component" value="Unassembled WGS sequence"/>
</dbReference>
<accession>A0A937US53</accession>
<reference evidence="2" key="1">
    <citation type="submission" date="2020-12" db="EMBL/GenBank/DDBJ databases">
        <title>Genomic characterization of non-nitrogen-fixing Frankia strains.</title>
        <authorList>
            <person name="Carlos-Shanley C."/>
            <person name="Guerra T."/>
            <person name="Hahn D."/>
        </authorList>
    </citation>
    <scope>NUCLEOTIDE SEQUENCE</scope>
    <source>
        <strain evidence="2">CN6</strain>
    </source>
</reference>